<sequence length="227" mass="24659">MPNIAVIGLGRFGLALSKHLGTSGAHVIAIDRNRQNVESIKEDVQVAVKLDSTDEIALKSQGVDKVDACVIAIGENFEAALLTTVIVKKLGVPKIICRAQTEFHAEIFRQIGADEVIQPETQAGEQLAHNLANPHVEDLISLAEGYTVVELISPKIFHNQTVAELALRSKYNVNLVAIKKKTMVKENNETVEKQTIISVPSPDDMIHDGDIMVLVGSDDALSKLPKE</sequence>
<evidence type="ECO:0000313" key="3">
    <source>
        <dbReference type="EMBL" id="VAX42576.1"/>
    </source>
</evidence>
<dbReference type="PANTHER" id="PTHR43833">
    <property type="entry name" value="POTASSIUM CHANNEL PROTEIN 2-RELATED-RELATED"/>
    <property type="match status" value="1"/>
</dbReference>
<dbReference type="EMBL" id="UOGL01000668">
    <property type="protein sequence ID" value="VAX42576.1"/>
    <property type="molecule type" value="Genomic_DNA"/>
</dbReference>
<feature type="domain" description="RCK C-terminal" evidence="2">
    <location>
        <begin position="134"/>
        <end position="227"/>
    </location>
</feature>
<dbReference type="InterPro" id="IPR006037">
    <property type="entry name" value="RCK_C"/>
</dbReference>
<dbReference type="Gene3D" id="3.30.70.1450">
    <property type="entry name" value="Regulator of K+ conductance, C-terminal domain"/>
    <property type="match status" value="1"/>
</dbReference>
<dbReference type="AlphaFoldDB" id="A0A3B1DII7"/>
<evidence type="ECO:0000259" key="2">
    <source>
        <dbReference type="PROSITE" id="PS51202"/>
    </source>
</evidence>
<feature type="domain" description="RCK N-terminal" evidence="1">
    <location>
        <begin position="1"/>
        <end position="117"/>
    </location>
</feature>
<protein>
    <submittedName>
        <fullName evidence="3">KtrAB potassium uptake system, peripheral membrane component KtrA</fullName>
    </submittedName>
</protein>
<dbReference type="GO" id="GO:0008324">
    <property type="term" value="F:monoatomic cation transmembrane transporter activity"/>
    <property type="evidence" value="ECO:0007669"/>
    <property type="project" value="InterPro"/>
</dbReference>
<accession>A0A3B1DII7</accession>
<dbReference type="InterPro" id="IPR003148">
    <property type="entry name" value="RCK_N"/>
</dbReference>
<organism evidence="3">
    <name type="scientific">hydrothermal vent metagenome</name>
    <dbReference type="NCBI Taxonomy" id="652676"/>
    <lineage>
        <taxon>unclassified sequences</taxon>
        <taxon>metagenomes</taxon>
        <taxon>ecological metagenomes</taxon>
    </lineage>
</organism>
<dbReference type="PANTHER" id="PTHR43833:SF7">
    <property type="entry name" value="KTR SYSTEM POTASSIUM UPTAKE PROTEIN C"/>
    <property type="match status" value="1"/>
</dbReference>
<dbReference type="PROSITE" id="PS51202">
    <property type="entry name" value="RCK_C"/>
    <property type="match status" value="1"/>
</dbReference>
<name>A0A3B1DII7_9ZZZZ</name>
<dbReference type="InterPro" id="IPR050721">
    <property type="entry name" value="Trk_Ktr_HKT_K-transport"/>
</dbReference>
<proteinExistence type="predicted"/>
<dbReference type="PROSITE" id="PS51201">
    <property type="entry name" value="RCK_N"/>
    <property type="match status" value="1"/>
</dbReference>
<dbReference type="SUPFAM" id="SSF51735">
    <property type="entry name" value="NAD(P)-binding Rossmann-fold domains"/>
    <property type="match status" value="1"/>
</dbReference>
<dbReference type="GO" id="GO:0006813">
    <property type="term" value="P:potassium ion transport"/>
    <property type="evidence" value="ECO:0007669"/>
    <property type="project" value="InterPro"/>
</dbReference>
<dbReference type="Pfam" id="PF02254">
    <property type="entry name" value="TrkA_N"/>
    <property type="match status" value="1"/>
</dbReference>
<dbReference type="InterPro" id="IPR036291">
    <property type="entry name" value="NAD(P)-bd_dom_sf"/>
</dbReference>
<evidence type="ECO:0000259" key="1">
    <source>
        <dbReference type="PROSITE" id="PS51201"/>
    </source>
</evidence>
<dbReference type="Gene3D" id="3.40.50.720">
    <property type="entry name" value="NAD(P)-binding Rossmann-like Domain"/>
    <property type="match status" value="1"/>
</dbReference>
<dbReference type="Pfam" id="PF02080">
    <property type="entry name" value="TrkA_C"/>
    <property type="match status" value="1"/>
</dbReference>
<gene>
    <name evidence="3" type="ORF">MNBD_PLANCTO02-1947</name>
</gene>
<reference evidence="3" key="1">
    <citation type="submission" date="2018-06" db="EMBL/GenBank/DDBJ databases">
        <authorList>
            <person name="Zhirakovskaya E."/>
        </authorList>
    </citation>
    <scope>NUCLEOTIDE SEQUENCE</scope>
</reference>
<dbReference type="SUPFAM" id="SSF116726">
    <property type="entry name" value="TrkA C-terminal domain-like"/>
    <property type="match status" value="1"/>
</dbReference>
<dbReference type="InterPro" id="IPR036721">
    <property type="entry name" value="RCK_C_sf"/>
</dbReference>